<evidence type="ECO:0000256" key="3">
    <source>
        <dbReference type="ARBA" id="ARBA00004123"/>
    </source>
</evidence>
<comment type="function">
    <text evidence="10">Formation of pseudouridine at positions 27 and 28 in the anticodon stem and loop of transfer RNAs; at positions 34 and 36 of intron-containing precursor tRNA(Ile) and at position 35 in the intron-containing tRNA(Tyr). Catalyzes pseudouridylation at position 44 in U2 snRNA. Also catalyzes pseudouridylation of mRNAs.</text>
</comment>
<evidence type="ECO:0000256" key="4">
    <source>
        <dbReference type="ARBA" id="ARBA00009375"/>
    </source>
</evidence>
<dbReference type="CDD" id="cd02568">
    <property type="entry name" value="PseudoU_synth_PUS1_PUS2"/>
    <property type="match status" value="1"/>
</dbReference>
<organism evidence="18">
    <name type="scientific">Phaffia rhodozyma</name>
    <name type="common">Yeast</name>
    <name type="synonym">Xanthophyllomyces dendrorhous</name>
    <dbReference type="NCBI Taxonomy" id="264483"/>
    <lineage>
        <taxon>Eukaryota</taxon>
        <taxon>Fungi</taxon>
        <taxon>Dikarya</taxon>
        <taxon>Basidiomycota</taxon>
        <taxon>Agaricomycotina</taxon>
        <taxon>Tremellomycetes</taxon>
        <taxon>Cystofilobasidiales</taxon>
        <taxon>Mrakiaceae</taxon>
        <taxon>Phaffia</taxon>
    </lineage>
</organism>
<proteinExistence type="inferred from homology"/>
<dbReference type="Gene3D" id="3.30.70.660">
    <property type="entry name" value="Pseudouridine synthase I, catalytic domain, C-terminal subdomain"/>
    <property type="match status" value="1"/>
</dbReference>
<dbReference type="PANTHER" id="PTHR11142:SF4">
    <property type="entry name" value="PSEUDOURIDYLATE SYNTHASE 1 HOMOLOG"/>
    <property type="match status" value="1"/>
</dbReference>
<dbReference type="Pfam" id="PF01416">
    <property type="entry name" value="PseudoU_synth_1"/>
    <property type="match status" value="1"/>
</dbReference>
<feature type="active site" description="Nucleophile" evidence="14">
    <location>
        <position position="207"/>
    </location>
</feature>
<comment type="similarity">
    <text evidence="4">Belongs to the tRNA pseudouridine synthase TruA family.</text>
</comment>
<dbReference type="FunFam" id="3.30.70.660:FF:000002">
    <property type="entry name" value="tRNA pseudouridine synthase"/>
    <property type="match status" value="1"/>
</dbReference>
<evidence type="ECO:0000259" key="17">
    <source>
        <dbReference type="Pfam" id="PF01416"/>
    </source>
</evidence>
<dbReference type="SUPFAM" id="SSF55120">
    <property type="entry name" value="Pseudouridine synthase"/>
    <property type="match status" value="1"/>
</dbReference>
<dbReference type="GO" id="GO:0031120">
    <property type="term" value="P:snRNA pseudouridine synthesis"/>
    <property type="evidence" value="ECO:0007669"/>
    <property type="project" value="UniProtKB-ARBA"/>
</dbReference>
<evidence type="ECO:0000256" key="6">
    <source>
        <dbReference type="ARBA" id="ARBA00022694"/>
    </source>
</evidence>
<sequence length="579" mass="63759">MESQSEPSVKRSRESSPVINPVNQSSLSSSASTNASTAASTAPSSPKKVKLDESVSSAEPSAPAELSVPTDSVALTSAPSEVIEEKKEDNRGKRQKGRGGNGPGGKPGKNGGGGRGKYQGRDRNAEGDDTQNGEGKDGQPKADRLPKKKTAVLIGFSGTGYKGMQIQKDVKTIEGVLFDAFVKAGAVSQDNADDATKVALSRAARTDAGVHAAGNVVSLKMITVIPGVEDLTAKINEYLPEQIRMWGFVRVQNAFNSRTACDSRMYEYLLPSHIFLPPRPGSELGKTIKRTSFTKPDGTPLTELSSTIINSEEHPFWKEYGTEELSFVEDIKKRKAWRVDSDTIERARAAVKFYEGTHNFHNFTVERSFQDRAAQRFMIKLEVKDPVVVNGTEWVSVRFHGQSFMLHQIRKMISLVILVTRTGTPPTLIPECYGPRKIHIPKAPPLGLLLEQPLFHSYNTTVEKGQKFVAAKETVNFEQYRETIDAFKMRYIYEALRKEEEETDTFAKWLACVDNFIGPDFEYLNSTGTIPEAAVRTAGHRRRRSIGDGDKPAGLTNDLEESDDEQVDKGALKRGELEG</sequence>
<dbReference type="InterPro" id="IPR041708">
    <property type="entry name" value="PUS1/PUS2-like"/>
</dbReference>
<feature type="compositionally biased region" description="Low complexity" evidence="16">
    <location>
        <begin position="25"/>
        <end position="45"/>
    </location>
</feature>
<dbReference type="InterPro" id="IPR020095">
    <property type="entry name" value="PsdUridine_synth_TruA_C"/>
</dbReference>
<dbReference type="EMBL" id="LN483167">
    <property type="protein sequence ID" value="CDZ97180.1"/>
    <property type="molecule type" value="Genomic_DNA"/>
</dbReference>
<feature type="region of interest" description="Disordered" evidence="16">
    <location>
        <begin position="1"/>
        <end position="149"/>
    </location>
</feature>
<dbReference type="InterPro" id="IPR020103">
    <property type="entry name" value="PsdUridine_synth_cat_dom_sf"/>
</dbReference>
<keyword evidence="8" id="KW-0539">Nucleus</keyword>
<evidence type="ECO:0000313" key="18">
    <source>
        <dbReference type="EMBL" id="CDZ97180.1"/>
    </source>
</evidence>
<evidence type="ECO:0000256" key="5">
    <source>
        <dbReference type="ARBA" id="ARBA00022664"/>
    </source>
</evidence>
<feature type="compositionally biased region" description="Basic and acidic residues" evidence="16">
    <location>
        <begin position="83"/>
        <end position="92"/>
    </location>
</feature>
<dbReference type="InterPro" id="IPR001406">
    <property type="entry name" value="PsdUridine_synth_TruA"/>
</dbReference>
<keyword evidence="7" id="KW-0413">Isomerase</keyword>
<evidence type="ECO:0000256" key="7">
    <source>
        <dbReference type="ARBA" id="ARBA00023235"/>
    </source>
</evidence>
<feature type="domain" description="Pseudouridine synthase I TruA alpha/beta" evidence="17">
    <location>
        <begin position="350"/>
        <end position="453"/>
    </location>
</feature>
<dbReference type="InterPro" id="IPR020094">
    <property type="entry name" value="TruA/RsuA/RluB/E/F_N"/>
</dbReference>
<evidence type="ECO:0000256" key="16">
    <source>
        <dbReference type="SAM" id="MobiDB-lite"/>
    </source>
</evidence>
<dbReference type="GO" id="GO:0006397">
    <property type="term" value="P:mRNA processing"/>
    <property type="evidence" value="ECO:0007669"/>
    <property type="project" value="UniProtKB-KW"/>
</dbReference>
<evidence type="ECO:0000256" key="13">
    <source>
        <dbReference type="ARBA" id="ARBA00080858"/>
    </source>
</evidence>
<dbReference type="InterPro" id="IPR020097">
    <property type="entry name" value="PsdUridine_synth_TruA_a/b_dom"/>
</dbReference>
<reference evidence="18" key="1">
    <citation type="submission" date="2014-08" db="EMBL/GenBank/DDBJ databases">
        <authorList>
            <person name="Sharma Rahul"/>
            <person name="Thines Marco"/>
        </authorList>
    </citation>
    <scope>NUCLEOTIDE SEQUENCE</scope>
</reference>
<evidence type="ECO:0000256" key="14">
    <source>
        <dbReference type="PIRSR" id="PIRSR641708-1"/>
    </source>
</evidence>
<feature type="compositionally biased region" description="Basic and acidic residues" evidence="16">
    <location>
        <begin position="567"/>
        <end position="579"/>
    </location>
</feature>
<dbReference type="AlphaFoldDB" id="A0A0F7SFS5"/>
<evidence type="ECO:0000256" key="1">
    <source>
        <dbReference type="ARBA" id="ARBA00001166"/>
    </source>
</evidence>
<feature type="compositionally biased region" description="Low complexity" evidence="16">
    <location>
        <begin position="54"/>
        <end position="69"/>
    </location>
</feature>
<feature type="region of interest" description="Disordered" evidence="16">
    <location>
        <begin position="535"/>
        <end position="579"/>
    </location>
</feature>
<dbReference type="PANTHER" id="PTHR11142">
    <property type="entry name" value="PSEUDOURIDYLATE SYNTHASE"/>
    <property type="match status" value="1"/>
</dbReference>
<keyword evidence="6" id="KW-0819">tRNA processing</keyword>
<dbReference type="GO" id="GO:1990481">
    <property type="term" value="P:mRNA pseudouridine synthesis"/>
    <property type="evidence" value="ECO:0007669"/>
    <property type="project" value="TreeGrafter"/>
</dbReference>
<keyword evidence="5" id="KW-0507">mRNA processing</keyword>
<comment type="catalytic activity">
    <reaction evidence="1">
        <text>a uridine in mRNA = a pseudouridine in mRNA</text>
        <dbReference type="Rhea" id="RHEA:56644"/>
        <dbReference type="Rhea" id="RHEA-COMP:14658"/>
        <dbReference type="Rhea" id="RHEA-COMP:14659"/>
        <dbReference type="ChEBI" id="CHEBI:65314"/>
        <dbReference type="ChEBI" id="CHEBI:65315"/>
    </reaction>
</comment>
<evidence type="ECO:0000256" key="10">
    <source>
        <dbReference type="ARBA" id="ARBA00053072"/>
    </source>
</evidence>
<evidence type="ECO:0000256" key="12">
    <source>
        <dbReference type="ARBA" id="ARBA00079072"/>
    </source>
</evidence>
<accession>A0A0F7SFS5</accession>
<dbReference type="Gene3D" id="3.30.70.580">
    <property type="entry name" value="Pseudouridine synthase I, catalytic domain, N-terminal subdomain"/>
    <property type="match status" value="1"/>
</dbReference>
<dbReference type="NCBIfam" id="TIGR00071">
    <property type="entry name" value="hisT_truA"/>
    <property type="match status" value="1"/>
</dbReference>
<dbReference type="GO" id="GO:0003723">
    <property type="term" value="F:RNA binding"/>
    <property type="evidence" value="ECO:0007669"/>
    <property type="project" value="InterPro"/>
</dbReference>
<comment type="catalytic activity">
    <reaction evidence="9">
        <text>a uridine in tRNA = a pseudouridine in tRNA</text>
        <dbReference type="Rhea" id="RHEA:54572"/>
        <dbReference type="Rhea" id="RHEA-COMP:13339"/>
        <dbReference type="Rhea" id="RHEA-COMP:13934"/>
        <dbReference type="ChEBI" id="CHEBI:65314"/>
        <dbReference type="ChEBI" id="CHEBI:65315"/>
    </reaction>
</comment>
<dbReference type="GO" id="GO:0031119">
    <property type="term" value="P:tRNA pseudouridine synthesis"/>
    <property type="evidence" value="ECO:0007669"/>
    <property type="project" value="InterPro"/>
</dbReference>
<feature type="compositionally biased region" description="Basic and acidic residues" evidence="16">
    <location>
        <begin position="134"/>
        <end position="145"/>
    </location>
</feature>
<feature type="compositionally biased region" description="Polar residues" evidence="16">
    <location>
        <begin position="15"/>
        <end position="24"/>
    </location>
</feature>
<evidence type="ECO:0000256" key="2">
    <source>
        <dbReference type="ARBA" id="ARBA00001832"/>
    </source>
</evidence>
<dbReference type="GO" id="GO:0005634">
    <property type="term" value="C:nucleus"/>
    <property type="evidence" value="ECO:0007669"/>
    <property type="project" value="UniProtKB-SubCell"/>
</dbReference>
<feature type="compositionally biased region" description="Gly residues" evidence="16">
    <location>
        <begin position="98"/>
        <end position="117"/>
    </location>
</feature>
<comment type="catalytic activity">
    <reaction evidence="2">
        <text>uridine in snRNA = pseudouridine in snRNA</text>
        <dbReference type="Rhea" id="RHEA:51124"/>
        <dbReference type="Rhea" id="RHEA-COMP:12891"/>
        <dbReference type="Rhea" id="RHEA-COMP:12892"/>
        <dbReference type="ChEBI" id="CHEBI:65314"/>
        <dbReference type="ChEBI" id="CHEBI:65315"/>
    </reaction>
</comment>
<dbReference type="FunFam" id="3.30.70.580:FF:000002">
    <property type="entry name" value="tRNA pseudouridine synthase"/>
    <property type="match status" value="1"/>
</dbReference>
<evidence type="ECO:0000256" key="15">
    <source>
        <dbReference type="PIRSR" id="PIRSR641708-2"/>
    </source>
</evidence>
<feature type="binding site" evidence="15">
    <location>
        <position position="266"/>
    </location>
    <ligand>
        <name>substrate</name>
    </ligand>
</feature>
<evidence type="ECO:0000256" key="9">
    <source>
        <dbReference type="ARBA" id="ARBA00036943"/>
    </source>
</evidence>
<protein>
    <recommendedName>
        <fullName evidence="11">tRNA pseudouridine synthase 1</fullName>
    </recommendedName>
    <alternativeName>
        <fullName evidence="12">tRNA pseudouridylate synthase 1</fullName>
    </alternativeName>
    <alternativeName>
        <fullName evidence="13">tRNA-uridine isomerase 1</fullName>
    </alternativeName>
</protein>
<evidence type="ECO:0000256" key="11">
    <source>
        <dbReference type="ARBA" id="ARBA00073968"/>
    </source>
</evidence>
<evidence type="ECO:0000256" key="8">
    <source>
        <dbReference type="ARBA" id="ARBA00023242"/>
    </source>
</evidence>
<name>A0A0F7SFS5_PHARH</name>
<comment type="subcellular location">
    <subcellularLocation>
        <location evidence="3">Nucleus</location>
    </subcellularLocation>
</comment>
<dbReference type="GO" id="GO:0009982">
    <property type="term" value="F:pseudouridine synthase activity"/>
    <property type="evidence" value="ECO:0007669"/>
    <property type="project" value="InterPro"/>
</dbReference>